<evidence type="ECO:0000313" key="2">
    <source>
        <dbReference type="EMBL" id="KAL0123946.1"/>
    </source>
</evidence>
<dbReference type="EMBL" id="JADYXP020000005">
    <property type="protein sequence ID" value="KAL0123946.1"/>
    <property type="molecule type" value="Genomic_DNA"/>
</dbReference>
<feature type="transmembrane region" description="Helical" evidence="1">
    <location>
        <begin position="58"/>
        <end position="76"/>
    </location>
</feature>
<keyword evidence="1" id="KW-0472">Membrane</keyword>
<evidence type="ECO:0000256" key="1">
    <source>
        <dbReference type="SAM" id="Phobius"/>
    </source>
</evidence>
<dbReference type="Proteomes" id="UP001430953">
    <property type="component" value="Unassembled WGS sequence"/>
</dbReference>
<organism evidence="2 3">
    <name type="scientific">Cardiocondyla obscurior</name>
    <dbReference type="NCBI Taxonomy" id="286306"/>
    <lineage>
        <taxon>Eukaryota</taxon>
        <taxon>Metazoa</taxon>
        <taxon>Ecdysozoa</taxon>
        <taxon>Arthropoda</taxon>
        <taxon>Hexapoda</taxon>
        <taxon>Insecta</taxon>
        <taxon>Pterygota</taxon>
        <taxon>Neoptera</taxon>
        <taxon>Endopterygota</taxon>
        <taxon>Hymenoptera</taxon>
        <taxon>Apocrita</taxon>
        <taxon>Aculeata</taxon>
        <taxon>Formicoidea</taxon>
        <taxon>Formicidae</taxon>
        <taxon>Myrmicinae</taxon>
        <taxon>Cardiocondyla</taxon>
    </lineage>
</organism>
<name>A0AAW2GCY4_9HYME</name>
<keyword evidence="1" id="KW-0812">Transmembrane</keyword>
<gene>
    <name evidence="2" type="ORF">PUN28_006046</name>
</gene>
<protein>
    <submittedName>
        <fullName evidence="2">Uncharacterized protein</fullName>
    </submittedName>
</protein>
<keyword evidence="3" id="KW-1185">Reference proteome</keyword>
<proteinExistence type="predicted"/>
<evidence type="ECO:0000313" key="3">
    <source>
        <dbReference type="Proteomes" id="UP001430953"/>
    </source>
</evidence>
<reference evidence="2 3" key="1">
    <citation type="submission" date="2023-03" db="EMBL/GenBank/DDBJ databases">
        <title>High recombination rates correlate with genetic variation in Cardiocondyla obscurior ants.</title>
        <authorList>
            <person name="Errbii M."/>
        </authorList>
    </citation>
    <scope>NUCLEOTIDE SEQUENCE [LARGE SCALE GENOMIC DNA]</scope>
    <source>
        <strain evidence="2">Alpha-2009</strain>
        <tissue evidence="2">Whole body</tissue>
    </source>
</reference>
<accession>A0AAW2GCY4</accession>
<comment type="caution">
    <text evidence="2">The sequence shown here is derived from an EMBL/GenBank/DDBJ whole genome shotgun (WGS) entry which is preliminary data.</text>
</comment>
<feature type="transmembrane region" description="Helical" evidence="1">
    <location>
        <begin position="19"/>
        <end position="37"/>
    </location>
</feature>
<sequence length="129" mass="15238">MNTIYSVVAVEEAPRYSSFYILGTLSLAQGSLLLTQFRSSVTRPLSGITVSNRVMEKLFFSFFIFFSIFFSSFFFYDLEHRLERHSWMHPWLRKRVNLISSPRVIIPGAKPAPDAFRRFEIRYTRSFVY</sequence>
<dbReference type="AlphaFoldDB" id="A0AAW2GCY4"/>
<keyword evidence="1" id="KW-1133">Transmembrane helix</keyword>